<feature type="non-terminal residue" evidence="2">
    <location>
        <position position="1"/>
    </location>
</feature>
<evidence type="ECO:0000259" key="1">
    <source>
        <dbReference type="Pfam" id="PF24291"/>
    </source>
</evidence>
<proteinExistence type="predicted"/>
<feature type="domain" description="CFAP65 tenth Ig-like" evidence="1">
    <location>
        <begin position="94"/>
        <end position="185"/>
    </location>
</feature>
<dbReference type="InterPro" id="IPR056305">
    <property type="entry name" value="Ig_CFAP65_10th"/>
</dbReference>
<dbReference type="AlphaFoldDB" id="A0A0K8TC73"/>
<accession>A0A0K8TC73</accession>
<reference evidence="2" key="1">
    <citation type="submission" date="2014-09" db="EMBL/GenBank/DDBJ databases">
        <authorList>
            <person name="Magalhaes I.L.F."/>
            <person name="Oliveira U."/>
            <person name="Santos F.R."/>
            <person name="Vidigal T.H.D.A."/>
            <person name="Brescovit A.D."/>
            <person name="Santos A.J."/>
        </authorList>
    </citation>
    <scope>NUCLEOTIDE SEQUENCE</scope>
</reference>
<protein>
    <recommendedName>
        <fullName evidence="1">CFAP65 tenth Ig-like domain-containing protein</fullName>
    </recommendedName>
</protein>
<organism evidence="2">
    <name type="scientific">Lygus hesperus</name>
    <name type="common">Western plant bug</name>
    <dbReference type="NCBI Taxonomy" id="30085"/>
    <lineage>
        <taxon>Eukaryota</taxon>
        <taxon>Metazoa</taxon>
        <taxon>Ecdysozoa</taxon>
        <taxon>Arthropoda</taxon>
        <taxon>Hexapoda</taxon>
        <taxon>Insecta</taxon>
        <taxon>Pterygota</taxon>
        <taxon>Neoptera</taxon>
        <taxon>Paraneoptera</taxon>
        <taxon>Hemiptera</taxon>
        <taxon>Heteroptera</taxon>
        <taxon>Panheteroptera</taxon>
        <taxon>Cimicomorpha</taxon>
        <taxon>Miridae</taxon>
        <taxon>Mirini</taxon>
        <taxon>Lygus</taxon>
    </lineage>
</organism>
<dbReference type="Pfam" id="PF24291">
    <property type="entry name" value="Ig_CFAP65"/>
    <property type="match status" value="1"/>
</dbReference>
<dbReference type="PANTHER" id="PTHR46127:SF1">
    <property type="entry name" value="CILIA- AND FLAGELLA-ASSOCIATED PROTEIN 65"/>
    <property type="match status" value="1"/>
</dbReference>
<sequence>VLSIVSRYDETEECSFTMSLFVSRNPIKRCNNLPTKELITKRVPDKSVHPTPDKLIDPVVVRIDAQRGIIKCGGVASLNFLLSSNKGPRSFDVSLHDVFIGDDSKYVQVIWMYNHSQKDVRYWAEWLLVNNKVFKILNSRARVSAYSLYPLFIEFTPFEIKTYKSKLAVVDELGDEFHISIEARGSICPDLSPIMLTKKMPIDSYFEDQGADIELFPSHIVLSPMTTHSYDKYIFFMKNHSKEIICFSWERVVVWSTVQVMVQPREGELQPGEIFPLQMLVHTFRNSAIINFLVECIYYNKTKFYEYWKKCRILEKTTKTFDTCFTYLPDKEIEIAYHNPVRKLFAGDAPMNKIVSLGASLRIFNRDHLDATYPTLSQQLKFLPPPRIELGSQFNLNTTHHKAYYVAEILKVIMMQVVMSNMFKERIKRKRPALRYVDFLDKRGSPQKRNLPGRQMGMLLATLLDGALMRLFGFEPAIYHDICIPVIGKVHQEIMFKMYNGYYEHMLRNGIDQMCIPPENVRVKRTTSRDHLAFVQRISF</sequence>
<name>A0A0K8TC73_LYGHE</name>
<dbReference type="InterPro" id="IPR052614">
    <property type="entry name" value="CFAP65"/>
</dbReference>
<dbReference type="PANTHER" id="PTHR46127">
    <property type="entry name" value="CILIA- AND FLAGELLA-ASSOCIATED PROTEIN 65"/>
    <property type="match status" value="1"/>
</dbReference>
<evidence type="ECO:0000313" key="2">
    <source>
        <dbReference type="EMBL" id="JAG63153.1"/>
    </source>
</evidence>
<dbReference type="EMBL" id="GBRD01002668">
    <property type="protein sequence ID" value="JAG63153.1"/>
    <property type="molecule type" value="Transcribed_RNA"/>
</dbReference>